<evidence type="ECO:0000313" key="1">
    <source>
        <dbReference type="EMBL" id="EEQ87507.2"/>
    </source>
</evidence>
<dbReference type="RefSeq" id="XP_045274812.1">
    <property type="nucleotide sequence ID" value="XM_045418177.1"/>
</dbReference>
<evidence type="ECO:0000313" key="2">
    <source>
        <dbReference type="Proteomes" id="UP000002039"/>
    </source>
</evidence>
<keyword evidence="2" id="KW-1185">Reference proteome</keyword>
<organism evidence="1 2">
    <name type="scientific">Ajellomyces dermatitidis (strain ER-3 / ATCC MYA-2586)</name>
    <name type="common">Blastomyces dermatitidis</name>
    <dbReference type="NCBI Taxonomy" id="559297"/>
    <lineage>
        <taxon>Eukaryota</taxon>
        <taxon>Fungi</taxon>
        <taxon>Dikarya</taxon>
        <taxon>Ascomycota</taxon>
        <taxon>Pezizomycotina</taxon>
        <taxon>Eurotiomycetes</taxon>
        <taxon>Eurotiomycetidae</taxon>
        <taxon>Onygenales</taxon>
        <taxon>Ajellomycetaceae</taxon>
        <taxon>Blastomyces</taxon>
    </lineage>
</organism>
<proteinExistence type="predicted"/>
<protein>
    <recommendedName>
        <fullName evidence="3">Muramidase</fullName>
    </recommendedName>
</protein>
<name>A0ABP2EUI8_AJEDR</name>
<reference evidence="2" key="1">
    <citation type="journal article" date="2015" name="PLoS Genet.">
        <title>The dynamic genome and transcriptome of the human fungal pathogen Blastomyces and close relative Emmonsia.</title>
        <authorList>
            <person name="Munoz J.F."/>
            <person name="Gauthier G.M."/>
            <person name="Desjardins C.A."/>
            <person name="Gallo J.E."/>
            <person name="Holder J."/>
            <person name="Sullivan T.D."/>
            <person name="Marty A.J."/>
            <person name="Carmen J.C."/>
            <person name="Chen Z."/>
            <person name="Ding L."/>
            <person name="Gujja S."/>
            <person name="Magrini V."/>
            <person name="Misas E."/>
            <person name="Mitreva M."/>
            <person name="Priest M."/>
            <person name="Saif S."/>
            <person name="Whiston E.A."/>
            <person name="Young S."/>
            <person name="Zeng Q."/>
            <person name="Goldman W.E."/>
            <person name="Mardis E.R."/>
            <person name="Taylor J.W."/>
            <person name="McEwen J.G."/>
            <person name="Clay O.K."/>
            <person name="Klein B.S."/>
            <person name="Cuomo C.A."/>
        </authorList>
    </citation>
    <scope>NUCLEOTIDE SEQUENCE [LARGE SCALE GENOMIC DNA]</scope>
    <source>
        <strain evidence="2">ER-3 / ATCC MYA-2586</strain>
    </source>
</reference>
<dbReference type="GeneID" id="69025028"/>
<evidence type="ECO:0008006" key="3">
    <source>
        <dbReference type="Google" id="ProtNLM"/>
    </source>
</evidence>
<sequence length="263" mass="29974">MKKVEWTRSLQAKHVHPGVFASHPTASSEAKQPHFHLRSFTAGHIAASIPPPPQLVSSPITIPSHAENIRDHLRDFKHDRWGWVIYRCTYSDDNAWARFQQIINERSRQRMAEPDVAPEVANNLEWKLVSDPTTLDGASRDQLRARFRTWAAEARATGKHLFDWLEITAEALWSVVEGDPDDTLDGSWVHLVRAGDHDFDRSAKAEEDEDDGEVEDEGWMMIAAYMIGPDFYDVIGPEPEAWYKLFLLAPAWICCLLILSYNG</sequence>
<gene>
    <name evidence="1" type="ORF">BDCG_02627</name>
</gene>
<accession>A0ABP2EUI8</accession>
<dbReference type="EMBL" id="EQ999975">
    <property type="protein sequence ID" value="EEQ87507.2"/>
    <property type="molecule type" value="Genomic_DNA"/>
</dbReference>
<dbReference type="Proteomes" id="UP000002039">
    <property type="component" value="Unassembled WGS sequence"/>
</dbReference>